<feature type="region of interest" description="Disordered" evidence="3">
    <location>
        <begin position="55"/>
        <end position="140"/>
    </location>
</feature>
<keyword evidence="1" id="KW-0479">Metal-binding</keyword>
<feature type="domain" description="EF-hand" evidence="5">
    <location>
        <begin position="270"/>
        <end position="284"/>
    </location>
</feature>
<feature type="region of interest" description="Disordered" evidence="3">
    <location>
        <begin position="382"/>
        <end position="438"/>
    </location>
</feature>
<dbReference type="InterPro" id="IPR039647">
    <property type="entry name" value="EF_hand_pair_protein_CML-like"/>
</dbReference>
<feature type="region of interest" description="Disordered" evidence="3">
    <location>
        <begin position="152"/>
        <end position="199"/>
    </location>
</feature>
<feature type="domain" description="EF-hand" evidence="5">
    <location>
        <begin position="341"/>
        <end position="357"/>
    </location>
</feature>
<feature type="compositionally biased region" description="Basic and acidic residues" evidence="3">
    <location>
        <begin position="269"/>
        <end position="280"/>
    </location>
</feature>
<evidence type="ECO:0000313" key="6">
    <source>
        <dbReference type="EMBL" id="EKK01645.1"/>
    </source>
</evidence>
<accession>K5CDC7</accession>
<reference evidence="6 7" key="1">
    <citation type="journal article" date="2013" name="Mar. Genomics">
        <title>Expression of sulfatases in Rhodopirellula baltica and the diversity of sulfatases in the genus Rhodopirellula.</title>
        <authorList>
            <person name="Wegner C.E."/>
            <person name="Richter-Heitmann T."/>
            <person name="Klindworth A."/>
            <person name="Klockow C."/>
            <person name="Richter M."/>
            <person name="Achstetter T."/>
            <person name="Glockner F.O."/>
            <person name="Harder J."/>
        </authorList>
    </citation>
    <scope>NUCLEOTIDE SEQUENCE [LARGE SCALE GENOMIC DNA]</scope>
    <source>
        <strain evidence="6 7">SH28</strain>
    </source>
</reference>
<evidence type="ECO:0000256" key="4">
    <source>
        <dbReference type="SAM" id="Phobius"/>
    </source>
</evidence>
<feature type="compositionally biased region" description="Gly residues" evidence="3">
    <location>
        <begin position="98"/>
        <end position="116"/>
    </location>
</feature>
<dbReference type="Gene3D" id="1.10.238.10">
    <property type="entry name" value="EF-hand"/>
    <property type="match status" value="3"/>
</dbReference>
<dbReference type="InterPro" id="IPR002048">
    <property type="entry name" value="EF_hand_dom"/>
</dbReference>
<evidence type="ECO:0000256" key="1">
    <source>
        <dbReference type="ARBA" id="ARBA00022723"/>
    </source>
</evidence>
<comment type="caution">
    <text evidence="6">The sequence shown here is derived from an EMBL/GenBank/DDBJ whole genome shotgun (WGS) entry which is preliminary data.</text>
</comment>
<dbReference type="PANTHER" id="PTHR10891">
    <property type="entry name" value="EF-HAND CALCIUM-BINDING DOMAIN CONTAINING PROTEIN"/>
    <property type="match status" value="1"/>
</dbReference>
<feature type="compositionally biased region" description="Basic and acidic residues" evidence="3">
    <location>
        <begin position="233"/>
        <end position="260"/>
    </location>
</feature>
<feature type="compositionally biased region" description="Basic and acidic residues" evidence="3">
    <location>
        <begin position="68"/>
        <end position="77"/>
    </location>
</feature>
<dbReference type="Pfam" id="PF13202">
    <property type="entry name" value="EF-hand_5"/>
    <property type="match status" value="4"/>
</dbReference>
<dbReference type="GO" id="GO:0005509">
    <property type="term" value="F:calcium ion binding"/>
    <property type="evidence" value="ECO:0007669"/>
    <property type="project" value="InterPro"/>
</dbReference>
<keyword evidence="4" id="KW-0812">Transmembrane</keyword>
<feature type="domain" description="EF-hand" evidence="5">
    <location>
        <begin position="121"/>
        <end position="137"/>
    </location>
</feature>
<feature type="compositionally biased region" description="Gly residues" evidence="3">
    <location>
        <begin position="55"/>
        <end position="67"/>
    </location>
</feature>
<dbReference type="SUPFAM" id="SSF47473">
    <property type="entry name" value="EF-hand"/>
    <property type="match status" value="1"/>
</dbReference>
<feature type="compositionally biased region" description="Basic and acidic residues" evidence="3">
    <location>
        <begin position="86"/>
        <end position="97"/>
    </location>
</feature>
<dbReference type="InterPro" id="IPR018247">
    <property type="entry name" value="EF_Hand_1_Ca_BS"/>
</dbReference>
<keyword evidence="2" id="KW-0677">Repeat</keyword>
<feature type="transmembrane region" description="Helical" evidence="4">
    <location>
        <begin position="6"/>
        <end position="25"/>
    </location>
</feature>
<name>K5CDC7_RHOBT</name>
<evidence type="ECO:0000256" key="3">
    <source>
        <dbReference type="SAM" id="MobiDB-lite"/>
    </source>
</evidence>
<gene>
    <name evidence="6" type="ORF">RBSH_03098</name>
</gene>
<evidence type="ECO:0000313" key="7">
    <source>
        <dbReference type="Proteomes" id="UP000007993"/>
    </source>
</evidence>
<feature type="domain" description="EF-hand" evidence="5">
    <location>
        <begin position="448"/>
        <end position="466"/>
    </location>
</feature>
<keyword evidence="4" id="KW-0472">Membrane</keyword>
<dbReference type="EMBL" id="AMCW01000089">
    <property type="protein sequence ID" value="EKK01645.1"/>
    <property type="molecule type" value="Genomic_DNA"/>
</dbReference>
<feature type="compositionally biased region" description="Low complexity" evidence="3">
    <location>
        <begin position="400"/>
        <end position="429"/>
    </location>
</feature>
<proteinExistence type="predicted"/>
<dbReference type="InterPro" id="IPR011992">
    <property type="entry name" value="EF-hand-dom_pair"/>
</dbReference>
<evidence type="ECO:0000256" key="2">
    <source>
        <dbReference type="ARBA" id="ARBA00022737"/>
    </source>
</evidence>
<dbReference type="AlphaFoldDB" id="K5CDC7"/>
<dbReference type="PATRIC" id="fig|993517.3.peg.3360"/>
<organism evidence="6 7">
    <name type="scientific">Rhodopirellula baltica SH28</name>
    <dbReference type="NCBI Taxonomy" id="993517"/>
    <lineage>
        <taxon>Bacteria</taxon>
        <taxon>Pseudomonadati</taxon>
        <taxon>Planctomycetota</taxon>
        <taxon>Planctomycetia</taxon>
        <taxon>Pirellulales</taxon>
        <taxon>Pirellulaceae</taxon>
        <taxon>Rhodopirellula</taxon>
    </lineage>
</organism>
<keyword evidence="4" id="KW-1133">Transmembrane helix</keyword>
<sequence>MLSESNPAAIASLFTLPLVIFDFAMFTSPFSIRLLLIPALALLMSLPAAAQPPGRGGFGGGGFGGGEGGDRGGRGGDRGGGGGGERGGRGGGERGGGDRGGGGGDRGGRGGPGGGFDPASMLQRLDRNGNGTLDPDEQEGPAGFLIRRLEATDSSIKAGTPIPLSKFSSAFEKMRQEREGGGDSRGDSDRRSSRDTDDMELEMLVPGFGLEAEPVLVPGFGPAAEMMSTPTTEEDRKSAREVLSRYDRDKDGQLGKDEISSRFWGNPMDFDRNGDGKLSEMELATRQAVRRGNEEERRDDRRDDRRRGDDDDREIVEVDFGGRKSYRVQGPSMAEGMPSFFAQRDLNRDGQVSMNEYTSDWTPARVEEYYRWDQNQDGVITQTEVRQGVNDGAVATDAPTGRAAPGSSATARSASSGSSSGRSSGSPAADGPPPTEKELKYAATIIGRYDGNKDGALTATEWKSMLLSPAGADFNGDGRVTIQEYAQHMANRSKR</sequence>
<dbReference type="Proteomes" id="UP000007993">
    <property type="component" value="Unassembled WGS sequence"/>
</dbReference>
<evidence type="ECO:0000259" key="5">
    <source>
        <dbReference type="Pfam" id="PF13202"/>
    </source>
</evidence>
<protein>
    <recommendedName>
        <fullName evidence="5">EF-hand domain-containing protein</fullName>
    </recommendedName>
</protein>
<feature type="compositionally biased region" description="Basic and acidic residues" evidence="3">
    <location>
        <begin position="172"/>
        <end position="196"/>
    </location>
</feature>
<feature type="compositionally biased region" description="Basic and acidic residues" evidence="3">
    <location>
        <begin position="291"/>
        <end position="310"/>
    </location>
</feature>
<feature type="region of interest" description="Disordered" evidence="3">
    <location>
        <begin position="221"/>
        <end position="336"/>
    </location>
</feature>
<dbReference type="PROSITE" id="PS00018">
    <property type="entry name" value="EF_HAND_1"/>
    <property type="match status" value="6"/>
</dbReference>